<feature type="compositionally biased region" description="Basic and acidic residues" evidence="8">
    <location>
        <begin position="492"/>
        <end position="510"/>
    </location>
</feature>
<feature type="domain" description="Rad4 beta-hairpin" evidence="9">
    <location>
        <begin position="735"/>
        <end position="787"/>
    </location>
</feature>
<evidence type="ECO:0000259" key="9">
    <source>
        <dbReference type="SMART" id="SM01030"/>
    </source>
</evidence>
<dbReference type="Gene3D" id="3.90.260.10">
    <property type="entry name" value="Transglutaminase-like"/>
    <property type="match status" value="1"/>
</dbReference>
<evidence type="ECO:0000313" key="13">
    <source>
        <dbReference type="Proteomes" id="UP000594262"/>
    </source>
</evidence>
<feature type="compositionally biased region" description="Polar residues" evidence="8">
    <location>
        <begin position="60"/>
        <end position="73"/>
    </location>
</feature>
<keyword evidence="13" id="KW-1185">Reference proteome</keyword>
<dbReference type="SMART" id="SM01031">
    <property type="entry name" value="BHD_2"/>
    <property type="match status" value="1"/>
</dbReference>
<dbReference type="PANTHER" id="PTHR12135:SF0">
    <property type="entry name" value="DNA REPAIR PROTEIN COMPLEMENTING XP-C CELLS"/>
    <property type="match status" value="1"/>
</dbReference>
<feature type="domain" description="Rad4 beta-hairpin" evidence="11">
    <location>
        <begin position="851"/>
        <end position="925"/>
    </location>
</feature>
<evidence type="ECO:0000259" key="11">
    <source>
        <dbReference type="SMART" id="SM01032"/>
    </source>
</evidence>
<keyword evidence="4" id="KW-0227">DNA damage</keyword>
<evidence type="ECO:0000256" key="4">
    <source>
        <dbReference type="ARBA" id="ARBA00022763"/>
    </source>
</evidence>
<feature type="compositionally biased region" description="Acidic residues" evidence="8">
    <location>
        <begin position="572"/>
        <end position="583"/>
    </location>
</feature>
<feature type="region of interest" description="Disordered" evidence="8">
    <location>
        <begin position="1"/>
        <end position="249"/>
    </location>
</feature>
<comment type="subcellular location">
    <subcellularLocation>
        <location evidence="1">Nucleus</location>
    </subcellularLocation>
</comment>
<dbReference type="NCBIfam" id="TIGR00605">
    <property type="entry name" value="rad4"/>
    <property type="match status" value="1"/>
</dbReference>
<dbReference type="InterPro" id="IPR038765">
    <property type="entry name" value="Papain-like_cys_pep_sf"/>
</dbReference>
<feature type="compositionally biased region" description="Basic and acidic residues" evidence="8">
    <location>
        <begin position="517"/>
        <end position="527"/>
    </location>
</feature>
<dbReference type="SMART" id="SM01030">
    <property type="entry name" value="BHD_1"/>
    <property type="match status" value="1"/>
</dbReference>
<evidence type="ECO:0000256" key="8">
    <source>
        <dbReference type="SAM" id="MobiDB-lite"/>
    </source>
</evidence>
<dbReference type="Gene3D" id="3.30.70.2460">
    <property type="entry name" value="Rad4, beta-hairpin domain BHD3"/>
    <property type="match status" value="1"/>
</dbReference>
<feature type="compositionally biased region" description="Basic and acidic residues" evidence="8">
    <location>
        <begin position="541"/>
        <end position="555"/>
    </location>
</feature>
<dbReference type="GO" id="GO:0003697">
    <property type="term" value="F:single-stranded DNA binding"/>
    <property type="evidence" value="ECO:0007669"/>
    <property type="project" value="TreeGrafter"/>
</dbReference>
<evidence type="ECO:0000256" key="2">
    <source>
        <dbReference type="ARBA" id="ARBA00009525"/>
    </source>
</evidence>
<sequence>MPRSRKAEISPENIIQTSRRSRKKVNYDEKIIQKDENDDSDFEPEQNIRTPISSRKRKNAPSSTRKPVSSSDDNIPLKMLSKRMDEKATVTDEANKNNSSTVLMLQESTLGRPNLSEDESSDSDDEQITFKSVPDNFLKENPFKGVVENTESQYDRKEAKLESLSVSENEDTNKVAEKLSSDKDSQPSEAKNVIKTKPTSSIKKLSKRKSDSKLENASKKQKLTTSKQKKKPNRKEISKKKLDKSSNEKLDLADIMSNGNFDVGFSSDEESETWEEVNEVTMTSPSKKIKVEDQNVDVKDVQISVGVTSIHQKKKRKTRQEKIFIWLRQMAGRILRERKQLLHKCHILCFFASSLKKNEICNNPTNQAICLSMLPLNHAEMQEGKMQNWGLPQITRLVTWFQKEIPSCTEFTLYIDKEAEQIKTLNRIHILTMILRALGFLTRLVASFQPISPKVKDSDSNPNSPTLKNEDEKKPSTSKQKDPTSSKKNNTKKSEKEVKSPYFKNEDSKSSIKKGSSSKDSKTRNKEAIPISSTKRSKTSNKKEKIETPRSEGRRRNTKKVNYNEEKMLPTEESDSDSEDEFEESGKLKKKTPAKKMPQNKDRKGKPNKDKDFIPPKKGPPKGLSKVSTVPGIDYWVEVYLPSLQEWICIEVTTEKINKPAEMESIATRPLQYVVGFDNNHKVKDVTCRYAEKWLSFNRKLRIDREWWAKTLDPYKPDPSAIHTAEDAKLKRSLLQQDFPKSIGEFKNHPLYALGRHLLKFEAIYPADAAPLGFIRNEAIYSRDCVHELHTRETWLKQARCIKKNEEAYKLVKGRPKRHTPENERDNVKLEVYGLWQTEVYVPPPVKDGIVPKNEYGNVELFKPSMLPEGAVHLPMSNMMKIARKLKIDHAQAMMGWDFHGGWAHPVFEGIVVAKEHEDVLMDAWQRDEEETQRKEKEKREKSIYENWKKLIRGILIHHKLMAKYNNFQNDPEKKNEKESNQEEANNSKKSTNPEKAKTQTKAKPSKNKKPQEKDANKTNKRKVKLTKKCDETDISVSWPLNMMDGKTSLQEEGHVHIFPESSNTKDSVTNMVMKVCSCGLKMPKDAVEEM</sequence>
<dbReference type="InterPro" id="IPR004583">
    <property type="entry name" value="DNA_repair_Rad4"/>
</dbReference>
<feature type="compositionally biased region" description="Basic and acidic residues" evidence="8">
    <location>
        <begin position="171"/>
        <end position="186"/>
    </location>
</feature>
<dbReference type="InterPro" id="IPR018328">
    <property type="entry name" value="Rad4_beta-hairpin_dom3"/>
</dbReference>
<feature type="compositionally biased region" description="Basic and acidic residues" evidence="8">
    <location>
        <begin position="971"/>
        <end position="981"/>
    </location>
</feature>
<evidence type="ECO:0000256" key="3">
    <source>
        <dbReference type="ARBA" id="ARBA00022553"/>
    </source>
</evidence>
<dbReference type="InterPro" id="IPR018326">
    <property type="entry name" value="Rad4_beta-hairpin_dom1"/>
</dbReference>
<dbReference type="GO" id="GO:0006289">
    <property type="term" value="P:nucleotide-excision repair"/>
    <property type="evidence" value="ECO:0007669"/>
    <property type="project" value="InterPro"/>
</dbReference>
<feature type="compositionally biased region" description="Basic and acidic residues" evidence="8">
    <location>
        <begin position="468"/>
        <end position="485"/>
    </location>
</feature>
<dbReference type="Proteomes" id="UP000594262">
    <property type="component" value="Unplaced"/>
</dbReference>
<dbReference type="SMART" id="SM01032">
    <property type="entry name" value="BHD_3"/>
    <property type="match status" value="1"/>
</dbReference>
<feature type="compositionally biased region" description="Polar residues" evidence="8">
    <location>
        <begin position="96"/>
        <end position="111"/>
    </location>
</feature>
<evidence type="ECO:0000256" key="6">
    <source>
        <dbReference type="ARBA" id="ARBA00023204"/>
    </source>
</evidence>
<feature type="compositionally biased region" description="Basic residues" evidence="8">
    <location>
        <begin position="999"/>
        <end position="1009"/>
    </location>
</feature>
<proteinExistence type="inferred from homology"/>
<evidence type="ECO:0000313" key="12">
    <source>
        <dbReference type="EnsemblMetazoa" id="CLYHEMP000123.1"/>
    </source>
</evidence>
<evidence type="ECO:0000256" key="7">
    <source>
        <dbReference type="ARBA" id="ARBA00023242"/>
    </source>
</evidence>
<dbReference type="SUPFAM" id="SSF54001">
    <property type="entry name" value="Cysteine proteinases"/>
    <property type="match status" value="1"/>
</dbReference>
<evidence type="ECO:0000256" key="5">
    <source>
        <dbReference type="ARBA" id="ARBA00023125"/>
    </source>
</evidence>
<feature type="compositionally biased region" description="Acidic residues" evidence="8">
    <location>
        <begin position="116"/>
        <end position="127"/>
    </location>
</feature>
<feature type="compositionally biased region" description="Basic and acidic residues" evidence="8">
    <location>
        <begin position="599"/>
        <end position="615"/>
    </location>
</feature>
<comment type="similarity">
    <text evidence="2">Belongs to the XPC family.</text>
</comment>
<dbReference type="AlphaFoldDB" id="A0A7M5UJC4"/>
<feature type="compositionally biased region" description="Basic and acidic residues" evidence="8">
    <location>
        <begin position="82"/>
        <end position="95"/>
    </location>
</feature>
<dbReference type="EnsemblMetazoa" id="CLYHEMT000123.1">
    <property type="protein sequence ID" value="CLYHEMP000123.1"/>
    <property type="gene ID" value="CLYHEMG000123"/>
</dbReference>
<dbReference type="InterPro" id="IPR018325">
    <property type="entry name" value="Rad4/PNGase_transGLS-fold"/>
</dbReference>
<dbReference type="InterPro" id="IPR018327">
    <property type="entry name" value="BHD_2"/>
</dbReference>
<dbReference type="GO" id="GO:0000111">
    <property type="term" value="C:nucleotide-excision repair factor 2 complex"/>
    <property type="evidence" value="ECO:0007669"/>
    <property type="project" value="TreeGrafter"/>
</dbReference>
<feature type="compositionally biased region" description="Basic and acidic residues" evidence="8">
    <location>
        <begin position="234"/>
        <end position="249"/>
    </location>
</feature>
<feature type="region of interest" description="Disordered" evidence="8">
    <location>
        <begin position="968"/>
        <end position="1026"/>
    </location>
</feature>
<keyword evidence="3" id="KW-0597">Phosphoprotein</keyword>
<dbReference type="PANTHER" id="PTHR12135">
    <property type="entry name" value="DNA REPAIR PROTEIN XP-C / RAD4"/>
    <property type="match status" value="1"/>
</dbReference>
<dbReference type="GO" id="GO:0005737">
    <property type="term" value="C:cytoplasm"/>
    <property type="evidence" value="ECO:0007669"/>
    <property type="project" value="TreeGrafter"/>
</dbReference>
<dbReference type="Gene3D" id="2.20.20.110">
    <property type="entry name" value="Rad4, beta-hairpin domain BHD1"/>
    <property type="match status" value="1"/>
</dbReference>
<reference evidence="12" key="1">
    <citation type="submission" date="2021-01" db="UniProtKB">
        <authorList>
            <consortium name="EnsemblMetazoa"/>
        </authorList>
    </citation>
    <scope>IDENTIFICATION</scope>
</reference>
<evidence type="ECO:0000256" key="1">
    <source>
        <dbReference type="ARBA" id="ARBA00004123"/>
    </source>
</evidence>
<dbReference type="InterPro" id="IPR042488">
    <property type="entry name" value="Rad4_BHD3_sf"/>
</dbReference>
<dbReference type="GeneID" id="136813076"/>
<dbReference type="InterPro" id="IPR018026">
    <property type="entry name" value="DNA_repair_Rad4-like"/>
</dbReference>
<dbReference type="GO" id="GO:0006298">
    <property type="term" value="P:mismatch repair"/>
    <property type="evidence" value="ECO:0007669"/>
    <property type="project" value="TreeGrafter"/>
</dbReference>
<dbReference type="Pfam" id="PF10403">
    <property type="entry name" value="BHD_1"/>
    <property type="match status" value="1"/>
</dbReference>
<feature type="compositionally biased region" description="Basic and acidic residues" evidence="8">
    <location>
        <begin position="208"/>
        <end position="218"/>
    </location>
</feature>
<feature type="compositionally biased region" description="Basic residues" evidence="8">
    <location>
        <begin position="219"/>
        <end position="233"/>
    </location>
</feature>
<name>A0A7M5UJC4_9CNID</name>
<dbReference type="GO" id="GO:0071942">
    <property type="term" value="C:XPC complex"/>
    <property type="evidence" value="ECO:0007669"/>
    <property type="project" value="TreeGrafter"/>
</dbReference>
<dbReference type="FunFam" id="3.30.70.2460:FF:000001">
    <property type="entry name" value="DNA repair protein Rad4 family"/>
    <property type="match status" value="1"/>
</dbReference>
<dbReference type="GO" id="GO:0003684">
    <property type="term" value="F:damaged DNA binding"/>
    <property type="evidence" value="ECO:0007669"/>
    <property type="project" value="InterPro"/>
</dbReference>
<keyword evidence="6" id="KW-0234">DNA repair</keyword>
<dbReference type="Pfam" id="PF10405">
    <property type="entry name" value="BHD_3"/>
    <property type="match status" value="1"/>
</dbReference>
<feature type="compositionally biased region" description="Basic and acidic residues" evidence="8">
    <location>
        <begin position="25"/>
        <end position="35"/>
    </location>
</feature>
<dbReference type="FunFam" id="2.20.20.110:FF:000001">
    <property type="entry name" value="DNA repair protein complementing XP-C cells"/>
    <property type="match status" value="1"/>
</dbReference>
<keyword evidence="7" id="KW-0539">Nucleus</keyword>
<feature type="region of interest" description="Disordered" evidence="8">
    <location>
        <begin position="452"/>
        <end position="626"/>
    </location>
</feature>
<dbReference type="OrthoDB" id="300780at2759"/>
<dbReference type="Pfam" id="PF10404">
    <property type="entry name" value="BHD_2"/>
    <property type="match status" value="1"/>
</dbReference>
<accession>A0A7M5UJC4</accession>
<evidence type="ECO:0000259" key="10">
    <source>
        <dbReference type="SMART" id="SM01031"/>
    </source>
</evidence>
<organism evidence="12 13">
    <name type="scientific">Clytia hemisphaerica</name>
    <dbReference type="NCBI Taxonomy" id="252671"/>
    <lineage>
        <taxon>Eukaryota</taxon>
        <taxon>Metazoa</taxon>
        <taxon>Cnidaria</taxon>
        <taxon>Hydrozoa</taxon>
        <taxon>Hydroidolina</taxon>
        <taxon>Leptothecata</taxon>
        <taxon>Obeliida</taxon>
        <taxon>Clytiidae</taxon>
        <taxon>Clytia</taxon>
    </lineage>
</organism>
<dbReference type="InterPro" id="IPR036985">
    <property type="entry name" value="Transglutaminase-like_sf"/>
</dbReference>
<protein>
    <submittedName>
        <fullName evidence="12">Uncharacterized protein</fullName>
    </submittedName>
</protein>
<feature type="domain" description="Rad4 beta-hairpin" evidence="10">
    <location>
        <begin position="789"/>
        <end position="844"/>
    </location>
</feature>
<dbReference type="RefSeq" id="XP_066925704.1">
    <property type="nucleotide sequence ID" value="XM_067069603.1"/>
</dbReference>
<dbReference type="Pfam" id="PF03835">
    <property type="entry name" value="Rad4"/>
    <property type="match status" value="1"/>
</dbReference>
<keyword evidence="5" id="KW-0238">DNA-binding</keyword>